<evidence type="ECO:0000259" key="2">
    <source>
        <dbReference type="Pfam" id="PF13098"/>
    </source>
</evidence>
<dbReference type="InterPro" id="IPR009094">
    <property type="entry name" value="DiS-bond_isomerase_DsbC/G_N_sf"/>
</dbReference>
<proteinExistence type="inferred from homology"/>
<comment type="function">
    <text evidence="1">Required for disulfide bond formation in some periplasmic proteins. Acts by transferring its disulfide bond to other proteins and is reduced in the process.</text>
</comment>
<keyword evidence="1" id="KW-0732">Signal</keyword>
<dbReference type="Gene3D" id="3.40.30.10">
    <property type="entry name" value="Glutaredoxin"/>
    <property type="match status" value="1"/>
</dbReference>
<dbReference type="CDD" id="cd03020">
    <property type="entry name" value="DsbA_DsbC_DsbG"/>
    <property type="match status" value="1"/>
</dbReference>
<feature type="signal peptide" evidence="1">
    <location>
        <begin position="1"/>
        <end position="27"/>
    </location>
</feature>
<dbReference type="AlphaFoldDB" id="A0A2N4U7B0"/>
<evidence type="ECO:0000313" key="4">
    <source>
        <dbReference type="Proteomes" id="UP000234190"/>
    </source>
</evidence>
<dbReference type="PANTHER" id="PTHR35272:SF4">
    <property type="entry name" value="THIOL:DISULFIDE INTERCHANGE PROTEIN DSBG"/>
    <property type="match status" value="1"/>
</dbReference>
<dbReference type="Gene3D" id="3.10.450.70">
    <property type="entry name" value="Disulphide bond isomerase, DsbC/G, N-terminal"/>
    <property type="match status" value="1"/>
</dbReference>
<dbReference type="SUPFAM" id="SSF54423">
    <property type="entry name" value="DsbC/DsbG N-terminal domain-like"/>
    <property type="match status" value="1"/>
</dbReference>
<dbReference type="SUPFAM" id="SSF52833">
    <property type="entry name" value="Thioredoxin-like"/>
    <property type="match status" value="1"/>
</dbReference>
<keyword evidence="1" id="KW-0574">Periplasm</keyword>
<organism evidence="3 4">
    <name type="scientific">Pollutimonas subterranea</name>
    <dbReference type="NCBI Taxonomy" id="2045210"/>
    <lineage>
        <taxon>Bacteria</taxon>
        <taxon>Pseudomonadati</taxon>
        <taxon>Pseudomonadota</taxon>
        <taxon>Betaproteobacteria</taxon>
        <taxon>Burkholderiales</taxon>
        <taxon>Alcaligenaceae</taxon>
        <taxon>Pollutimonas</taxon>
    </lineage>
</organism>
<dbReference type="InterPro" id="IPR036249">
    <property type="entry name" value="Thioredoxin-like_sf"/>
</dbReference>
<feature type="domain" description="Thioredoxin-like fold" evidence="2">
    <location>
        <begin position="123"/>
        <end position="247"/>
    </location>
</feature>
<dbReference type="NCBIfam" id="NF008657">
    <property type="entry name" value="PRK11657.1"/>
    <property type="match status" value="1"/>
</dbReference>
<dbReference type="OrthoDB" id="5298214at2"/>
<comment type="caution">
    <text evidence="3">The sequence shown here is derived from an EMBL/GenBank/DDBJ whole genome shotgun (WGS) entry which is preliminary data.</text>
</comment>
<accession>A0A2N4U7B0</accession>
<protein>
    <recommendedName>
        <fullName evidence="1">Thiol:disulfide interchange protein</fullName>
    </recommendedName>
</protein>
<keyword evidence="4" id="KW-1185">Reference proteome</keyword>
<comment type="similarity">
    <text evidence="1">Belongs to the thioredoxin family. DsbC subfamily.</text>
</comment>
<reference evidence="3 4" key="1">
    <citation type="submission" date="2017-10" db="EMBL/GenBank/DDBJ databases">
        <title>Two draft genome sequences of Pusillimonas sp. strains isolated from a nitrate- and radionuclide-contaminated groundwater in Russia.</title>
        <authorList>
            <person name="Grouzdev D.S."/>
            <person name="Tourova T.P."/>
            <person name="Goeva M.A."/>
            <person name="Babich T.L."/>
            <person name="Sokolova D.S."/>
            <person name="Abdullin R."/>
            <person name="Poltaraus A.B."/>
            <person name="Toshchakov S.V."/>
            <person name="Nazina T.N."/>
        </authorList>
    </citation>
    <scope>NUCLEOTIDE SEQUENCE [LARGE SCALE GENOMIC DNA]</scope>
    <source>
        <strain evidence="3 4">JR1/69-3-13</strain>
    </source>
</reference>
<dbReference type="InterPro" id="IPR033954">
    <property type="entry name" value="DiS-bond_Isoase_DsbC/G"/>
</dbReference>
<gene>
    <name evidence="3" type="ORF">CR159_04550</name>
</gene>
<dbReference type="Proteomes" id="UP000234190">
    <property type="component" value="Unassembled WGS sequence"/>
</dbReference>
<sequence>MFAQRVLFSFITAAPLILMPSGGQAQATDKPPVIEALEDQGVTFKQEFDAGEGVRAFAGIVGDSPIAVYVLADGNAVSGTRLNAKGEPIDHATLQSLVAKPISDQAWADLESATWVLDGKADAPRVIYTFTDANCPYCHLFWEAARPWVDAGKVQLRHLLVGLIKEDSPTKAAAILGASDRSAALRENEVKYDQGGITPAKSVPEDVQRTLDDNQMLMLSMGFRGTPGIIVRDGEGLIQKYNGMPQQGVLAEVLGPR</sequence>
<evidence type="ECO:0000256" key="1">
    <source>
        <dbReference type="RuleBase" id="RU364038"/>
    </source>
</evidence>
<comment type="subcellular location">
    <subcellularLocation>
        <location evidence="1">Periplasm</location>
    </subcellularLocation>
</comment>
<dbReference type="GO" id="GO:0042597">
    <property type="term" value="C:periplasmic space"/>
    <property type="evidence" value="ECO:0007669"/>
    <property type="project" value="UniProtKB-SubCell"/>
</dbReference>
<dbReference type="EMBL" id="PDNW01000003">
    <property type="protein sequence ID" value="PLC50879.1"/>
    <property type="molecule type" value="Genomic_DNA"/>
</dbReference>
<keyword evidence="1" id="KW-0676">Redox-active center</keyword>
<dbReference type="InterPro" id="IPR012336">
    <property type="entry name" value="Thioredoxin-like_fold"/>
</dbReference>
<name>A0A2N4U7B0_9BURK</name>
<dbReference type="PANTHER" id="PTHR35272">
    <property type="entry name" value="THIOL:DISULFIDE INTERCHANGE PROTEIN DSBC-RELATED"/>
    <property type="match status" value="1"/>
</dbReference>
<evidence type="ECO:0000313" key="3">
    <source>
        <dbReference type="EMBL" id="PLC50879.1"/>
    </source>
</evidence>
<dbReference type="RefSeq" id="WP_102072836.1">
    <property type="nucleotide sequence ID" value="NZ_PDNW01000003.1"/>
</dbReference>
<dbReference type="Pfam" id="PF13098">
    <property type="entry name" value="Thioredoxin_2"/>
    <property type="match status" value="1"/>
</dbReference>
<feature type="chain" id="PRO_5014487893" description="Thiol:disulfide interchange protein" evidence="1">
    <location>
        <begin position="28"/>
        <end position="257"/>
    </location>
</feature>
<dbReference type="InterPro" id="IPR051470">
    <property type="entry name" value="Thiol:disulfide_interchange"/>
</dbReference>